<reference evidence="1" key="1">
    <citation type="journal article" date="2014" name="Front. Microbiol.">
        <title>High frequency of phylogenetically diverse reductive dehalogenase-homologous genes in deep subseafloor sedimentary metagenomes.</title>
        <authorList>
            <person name="Kawai M."/>
            <person name="Futagami T."/>
            <person name="Toyoda A."/>
            <person name="Takaki Y."/>
            <person name="Nishi S."/>
            <person name="Hori S."/>
            <person name="Arai W."/>
            <person name="Tsubouchi T."/>
            <person name="Morono Y."/>
            <person name="Uchiyama I."/>
            <person name="Ito T."/>
            <person name="Fujiyama A."/>
            <person name="Inagaki F."/>
            <person name="Takami H."/>
        </authorList>
    </citation>
    <scope>NUCLEOTIDE SEQUENCE</scope>
    <source>
        <strain evidence="1">Expedition CK06-06</strain>
    </source>
</reference>
<dbReference type="EMBL" id="BARS01014558">
    <property type="protein sequence ID" value="GAF94612.1"/>
    <property type="molecule type" value="Genomic_DNA"/>
</dbReference>
<name>X0U2I5_9ZZZZ</name>
<dbReference type="AlphaFoldDB" id="X0U2I5"/>
<feature type="non-terminal residue" evidence="1">
    <location>
        <position position="52"/>
    </location>
</feature>
<feature type="non-terminal residue" evidence="1">
    <location>
        <position position="1"/>
    </location>
</feature>
<accession>X0U2I5</accession>
<protein>
    <submittedName>
        <fullName evidence="1">Uncharacterized protein</fullName>
    </submittedName>
</protein>
<gene>
    <name evidence="1" type="ORF">S01H1_24443</name>
</gene>
<evidence type="ECO:0000313" key="1">
    <source>
        <dbReference type="EMBL" id="GAF94612.1"/>
    </source>
</evidence>
<sequence length="52" mass="5830">ERIARYLGRLASGTAGRKAQFFLDAVASAWQPERKSRFGGRTRWHVAPRAGD</sequence>
<comment type="caution">
    <text evidence="1">The sequence shown here is derived from an EMBL/GenBank/DDBJ whole genome shotgun (WGS) entry which is preliminary data.</text>
</comment>
<proteinExistence type="predicted"/>
<organism evidence="1">
    <name type="scientific">marine sediment metagenome</name>
    <dbReference type="NCBI Taxonomy" id="412755"/>
    <lineage>
        <taxon>unclassified sequences</taxon>
        <taxon>metagenomes</taxon>
        <taxon>ecological metagenomes</taxon>
    </lineage>
</organism>